<accession>A0A1M5YEH8</accession>
<gene>
    <name evidence="2" type="ORF">SAMN05443248_8212</name>
</gene>
<feature type="signal peptide" evidence="1">
    <location>
        <begin position="1"/>
        <end position="37"/>
    </location>
</feature>
<reference evidence="2 3" key="1">
    <citation type="submission" date="2016-11" db="EMBL/GenBank/DDBJ databases">
        <authorList>
            <person name="Jaros S."/>
            <person name="Januszkiewicz K."/>
            <person name="Wedrychowicz H."/>
        </authorList>
    </citation>
    <scope>NUCLEOTIDE SEQUENCE [LARGE SCALE GENOMIC DNA]</scope>
    <source>
        <strain evidence="2 3">GAS138</strain>
    </source>
</reference>
<evidence type="ECO:0000313" key="3">
    <source>
        <dbReference type="Proteomes" id="UP000189796"/>
    </source>
</evidence>
<feature type="chain" id="PRO_5012432110" description="DUF3108 domain-containing protein" evidence="1">
    <location>
        <begin position="38"/>
        <end position="288"/>
    </location>
</feature>
<evidence type="ECO:0008006" key="4">
    <source>
        <dbReference type="Google" id="ProtNLM"/>
    </source>
</evidence>
<organism evidence="2 3">
    <name type="scientific">Bradyrhizobium erythrophlei</name>
    <dbReference type="NCBI Taxonomy" id="1437360"/>
    <lineage>
        <taxon>Bacteria</taxon>
        <taxon>Pseudomonadati</taxon>
        <taxon>Pseudomonadota</taxon>
        <taxon>Alphaproteobacteria</taxon>
        <taxon>Hyphomicrobiales</taxon>
        <taxon>Nitrobacteraceae</taxon>
        <taxon>Bradyrhizobium</taxon>
    </lineage>
</organism>
<dbReference type="InterPro" id="IPR021457">
    <property type="entry name" value="DUF3108"/>
</dbReference>
<protein>
    <recommendedName>
        <fullName evidence="4">DUF3108 domain-containing protein</fullName>
    </recommendedName>
</protein>
<keyword evidence="1" id="KW-0732">Signal</keyword>
<proteinExistence type="predicted"/>
<dbReference type="AlphaFoldDB" id="A0A1M5YEH8"/>
<dbReference type="EMBL" id="LT670817">
    <property type="protein sequence ID" value="SHI10299.1"/>
    <property type="molecule type" value="Genomic_DNA"/>
</dbReference>
<evidence type="ECO:0000256" key="1">
    <source>
        <dbReference type="SAM" id="SignalP"/>
    </source>
</evidence>
<dbReference type="Pfam" id="PF11306">
    <property type="entry name" value="DUF3108"/>
    <property type="match status" value="1"/>
</dbReference>
<dbReference type="Proteomes" id="UP000189796">
    <property type="component" value="Chromosome I"/>
</dbReference>
<sequence>MTTYRMISPWLAKMALRVMGLCAGALVLTALAPSASAQGRLDARYEASLAGIPVGKGAWTIDISEDSFSASASGGTSGLLKAFTGGSGTGAAQGRVVNGALVSTNYAASTTTSKKTEAIHMVLANGNVKEYGIDPVPPVDPDRLPVTDAHRRGVYDPMTGAMLRVPGTADPLTPEACRAGAAIFDGRMRYDLTLDFKRMETVRAEKGYQGPVLVCAVYFSPVAGYIPDRAVIKYLAAQRHIEIAFAPVAGTRILVPFWMKIPTPLGPAMLEATQFITQATPPRVAKTQ</sequence>
<name>A0A1M5YEH8_9BRAD</name>
<evidence type="ECO:0000313" key="2">
    <source>
        <dbReference type="EMBL" id="SHI10299.1"/>
    </source>
</evidence>